<dbReference type="PANTHER" id="PTHR16220">
    <property type="entry name" value="WD REPEAT PROTEIN 8-RELATED"/>
    <property type="match status" value="1"/>
</dbReference>
<dbReference type="AlphaFoldDB" id="A0A369K9E8"/>
<sequence length="478" mass="53362">MDFTEIYKQSASLVVFSPGAHFLLTSVQDRIIVRRADNFQITRTWLLDASRSPTHASLTTFKAKPISSKATSGQDAWISHVGWSCDSEYILAACAKRGVVHLLKLRDEEWNGRIDAGAEGLVKAEWAPDGRTILCFSEWGLRVTLWSLITGAATYIQYPVHPDRGYTFRADGRYFLLAERHKSRDTLGVYDVADSYKLVRHFPLPTSSLSSLSLSPIGDPLAVWDGPLEYKLYLLNLAGSTVASFCPDHDPGLGIRNVSWHPSGMFLAVGGWDDRIHILDNLSWSPVVTLELSSRLHPGITIWREPSKWLETTEGRGFLSYERVESPHTISLTRSDPTKPNPKSGVVQLEWNTTGNLLCARFENAPTAIHIFDFPTSAEKFTPKLRTVLLHSQSVLCARWNPVRKGSLAVCCGGQSIFTWSDEWLGEGGEEEEMAECIGVPAKNFETKELKWAPDGKGLILLDKDQFCCAFEVQEDES</sequence>
<evidence type="ECO:0000313" key="2">
    <source>
        <dbReference type="Proteomes" id="UP000076154"/>
    </source>
</evidence>
<dbReference type="OrthoDB" id="308690at2759"/>
<protein>
    <submittedName>
        <fullName evidence="1">WD repeat-containing protein WRAP73</fullName>
    </submittedName>
</protein>
<keyword evidence="2" id="KW-1185">Reference proteome</keyword>
<dbReference type="GO" id="GO:1990811">
    <property type="term" value="C:MWP complex"/>
    <property type="evidence" value="ECO:0007669"/>
    <property type="project" value="TreeGrafter"/>
</dbReference>
<comment type="caution">
    <text evidence="1">The sequence shown here is derived from an EMBL/GenBank/DDBJ whole genome shotgun (WGS) entry which is preliminary data.</text>
</comment>
<name>A0A369K9E8_HYPMA</name>
<accession>A0A369K9E8</accession>
<dbReference type="PANTHER" id="PTHR16220:SF0">
    <property type="entry name" value="WD REPEAT-CONTAINING PROTEIN WRAP73"/>
    <property type="match status" value="1"/>
</dbReference>
<dbReference type="EMBL" id="LUEZ02000010">
    <property type="protein sequence ID" value="RDB28453.1"/>
    <property type="molecule type" value="Genomic_DNA"/>
</dbReference>
<dbReference type="SMART" id="SM00320">
    <property type="entry name" value="WD40"/>
    <property type="match status" value="3"/>
</dbReference>
<proteinExistence type="predicted"/>
<dbReference type="Pfam" id="PF00400">
    <property type="entry name" value="WD40"/>
    <property type="match status" value="1"/>
</dbReference>
<gene>
    <name evidence="1" type="primary">Wrap73</name>
    <name evidence="1" type="ORF">Hypma_015658</name>
</gene>
<dbReference type="Proteomes" id="UP000076154">
    <property type="component" value="Unassembled WGS sequence"/>
</dbReference>
<dbReference type="SUPFAM" id="SSF82171">
    <property type="entry name" value="DPP6 N-terminal domain-like"/>
    <property type="match status" value="1"/>
</dbReference>
<reference evidence="1" key="1">
    <citation type="submission" date="2018-04" db="EMBL/GenBank/DDBJ databases">
        <title>Whole genome sequencing of Hypsizygus marmoreus.</title>
        <authorList>
            <person name="Choi I.-G."/>
            <person name="Min B."/>
            <person name="Kim J.-G."/>
            <person name="Kim S."/>
            <person name="Oh Y.-L."/>
            <person name="Kong W.-S."/>
            <person name="Park H."/>
            <person name="Jeong J."/>
            <person name="Song E.-S."/>
        </authorList>
    </citation>
    <scope>NUCLEOTIDE SEQUENCE [LARGE SCALE GENOMIC DNA]</scope>
    <source>
        <strain evidence="1">51987-8</strain>
    </source>
</reference>
<dbReference type="InterPro" id="IPR052778">
    <property type="entry name" value="Centrosome-WD_assoc"/>
</dbReference>
<dbReference type="FunCoup" id="A0A369K9E8">
    <property type="interactions" value="110"/>
</dbReference>
<dbReference type="GO" id="GO:1990810">
    <property type="term" value="P:microtubule anchoring at mitotic spindle pole body"/>
    <property type="evidence" value="ECO:0007669"/>
    <property type="project" value="TreeGrafter"/>
</dbReference>
<dbReference type="GO" id="GO:0005815">
    <property type="term" value="C:microtubule organizing center"/>
    <property type="evidence" value="ECO:0007669"/>
    <property type="project" value="TreeGrafter"/>
</dbReference>
<dbReference type="InterPro" id="IPR001680">
    <property type="entry name" value="WD40_rpt"/>
</dbReference>
<dbReference type="InParanoid" id="A0A369K9E8"/>
<dbReference type="Gene3D" id="2.130.10.10">
    <property type="entry name" value="YVTN repeat-like/Quinoprotein amine dehydrogenase"/>
    <property type="match status" value="2"/>
</dbReference>
<dbReference type="STRING" id="39966.A0A369K9E8"/>
<evidence type="ECO:0000313" key="1">
    <source>
        <dbReference type="EMBL" id="RDB28453.1"/>
    </source>
</evidence>
<dbReference type="InterPro" id="IPR015943">
    <property type="entry name" value="WD40/YVTN_repeat-like_dom_sf"/>
</dbReference>
<organism evidence="1 2">
    <name type="scientific">Hypsizygus marmoreus</name>
    <name type="common">White beech mushroom</name>
    <name type="synonym">Agaricus marmoreus</name>
    <dbReference type="NCBI Taxonomy" id="39966"/>
    <lineage>
        <taxon>Eukaryota</taxon>
        <taxon>Fungi</taxon>
        <taxon>Dikarya</taxon>
        <taxon>Basidiomycota</taxon>
        <taxon>Agaricomycotina</taxon>
        <taxon>Agaricomycetes</taxon>
        <taxon>Agaricomycetidae</taxon>
        <taxon>Agaricales</taxon>
        <taxon>Tricholomatineae</taxon>
        <taxon>Lyophyllaceae</taxon>
        <taxon>Hypsizygus</taxon>
    </lineage>
</organism>